<evidence type="ECO:0000313" key="4">
    <source>
        <dbReference type="Proteomes" id="UP000054270"/>
    </source>
</evidence>
<dbReference type="EMBL" id="KN817559">
    <property type="protein sequence ID" value="KJA21327.1"/>
    <property type="molecule type" value="Genomic_DNA"/>
</dbReference>
<organism evidence="3 4">
    <name type="scientific">Hypholoma sublateritium (strain FD-334 SS-4)</name>
    <dbReference type="NCBI Taxonomy" id="945553"/>
    <lineage>
        <taxon>Eukaryota</taxon>
        <taxon>Fungi</taxon>
        <taxon>Dikarya</taxon>
        <taxon>Basidiomycota</taxon>
        <taxon>Agaricomycotina</taxon>
        <taxon>Agaricomycetes</taxon>
        <taxon>Agaricomycetidae</taxon>
        <taxon>Agaricales</taxon>
        <taxon>Agaricineae</taxon>
        <taxon>Strophariaceae</taxon>
        <taxon>Hypholoma</taxon>
    </lineage>
</organism>
<dbReference type="Pfam" id="PF00149">
    <property type="entry name" value="Metallophos"/>
    <property type="match status" value="1"/>
</dbReference>
<feature type="domain" description="Calcineurin-like phosphoesterase" evidence="2">
    <location>
        <begin position="53"/>
        <end position="265"/>
    </location>
</feature>
<sequence length="352" mass="39218">MLRTFERSAGISIQAQSPVQDYADVVLKSLTEIVHLEYTPSKLPPKPSDEWTRFICISDTHSRTFDVPSGDVLLHSGDLTNTGTVNDFEKTMDWLYSLPHKTKIIIAGNHDLTLDTEFYEREHARMHGNRGLGKQVCAVQGTSASSCSQAQPIMNMLQGSRAKKSGIVYLQDQEYKFQAKKDGRFWSVYGSPWSPEFCHWGFAYNPEDAEELVSKFPKTDILLTHGPPLEIFDEVLSGFKAGCKALRSRLSELRPRMHLFGHIHEAHGAHIHTWDPAFDNAPPTIQNSDSSMSSDGRPASTEESGPGDAVLDKTVFINAASWPMGRNAFRRDGDRPPFGGPGFQPVVVDLKD</sequence>
<evidence type="ECO:0000313" key="3">
    <source>
        <dbReference type="EMBL" id="KJA21327.1"/>
    </source>
</evidence>
<dbReference type="OMA" id="IHPLTAD"/>
<name>A0A0D2L3H8_HYPSF</name>
<dbReference type="PANTHER" id="PTHR12905">
    <property type="entry name" value="METALLOPHOSPHOESTERASE"/>
    <property type="match status" value="1"/>
</dbReference>
<feature type="compositionally biased region" description="Polar residues" evidence="1">
    <location>
        <begin position="283"/>
        <end position="294"/>
    </location>
</feature>
<dbReference type="AlphaFoldDB" id="A0A0D2L3H8"/>
<dbReference type="InterPro" id="IPR004843">
    <property type="entry name" value="Calcineurin-like_PHP"/>
</dbReference>
<dbReference type="GO" id="GO:0016787">
    <property type="term" value="F:hydrolase activity"/>
    <property type="evidence" value="ECO:0007669"/>
    <property type="project" value="InterPro"/>
</dbReference>
<dbReference type="InterPro" id="IPR051693">
    <property type="entry name" value="UPF0046_metallophosphoest"/>
</dbReference>
<dbReference type="CDD" id="cd07379">
    <property type="entry name" value="MPP_239FB"/>
    <property type="match status" value="1"/>
</dbReference>
<reference evidence="4" key="1">
    <citation type="submission" date="2014-04" db="EMBL/GenBank/DDBJ databases">
        <title>Evolutionary Origins and Diversification of the Mycorrhizal Mutualists.</title>
        <authorList>
            <consortium name="DOE Joint Genome Institute"/>
            <consortium name="Mycorrhizal Genomics Consortium"/>
            <person name="Kohler A."/>
            <person name="Kuo A."/>
            <person name="Nagy L.G."/>
            <person name="Floudas D."/>
            <person name="Copeland A."/>
            <person name="Barry K.W."/>
            <person name="Cichocki N."/>
            <person name="Veneault-Fourrey C."/>
            <person name="LaButti K."/>
            <person name="Lindquist E.A."/>
            <person name="Lipzen A."/>
            <person name="Lundell T."/>
            <person name="Morin E."/>
            <person name="Murat C."/>
            <person name="Riley R."/>
            <person name="Ohm R."/>
            <person name="Sun H."/>
            <person name="Tunlid A."/>
            <person name="Henrissat B."/>
            <person name="Grigoriev I.V."/>
            <person name="Hibbett D.S."/>
            <person name="Martin F."/>
        </authorList>
    </citation>
    <scope>NUCLEOTIDE SEQUENCE [LARGE SCALE GENOMIC DNA]</scope>
    <source>
        <strain evidence="4">FD-334 SS-4</strain>
    </source>
</reference>
<proteinExistence type="predicted"/>
<gene>
    <name evidence="3" type="ORF">HYPSUDRAFT_140907</name>
</gene>
<feature type="region of interest" description="Disordered" evidence="1">
    <location>
        <begin position="327"/>
        <end position="352"/>
    </location>
</feature>
<evidence type="ECO:0000259" key="2">
    <source>
        <dbReference type="Pfam" id="PF00149"/>
    </source>
</evidence>
<keyword evidence="4" id="KW-1185">Reference proteome</keyword>
<dbReference type="SUPFAM" id="SSF56300">
    <property type="entry name" value="Metallo-dependent phosphatases"/>
    <property type="match status" value="1"/>
</dbReference>
<dbReference type="OrthoDB" id="630188at2759"/>
<dbReference type="PANTHER" id="PTHR12905:SF0">
    <property type="entry name" value="CALCINEURIN-LIKE PHOSPHOESTERASE DOMAIN-CONTAINING PROTEIN"/>
    <property type="match status" value="1"/>
</dbReference>
<dbReference type="Proteomes" id="UP000054270">
    <property type="component" value="Unassembled WGS sequence"/>
</dbReference>
<dbReference type="Gene3D" id="3.60.21.10">
    <property type="match status" value="1"/>
</dbReference>
<evidence type="ECO:0000256" key="1">
    <source>
        <dbReference type="SAM" id="MobiDB-lite"/>
    </source>
</evidence>
<dbReference type="InterPro" id="IPR029052">
    <property type="entry name" value="Metallo-depent_PP-like"/>
</dbReference>
<feature type="compositionally biased region" description="Low complexity" evidence="1">
    <location>
        <begin position="343"/>
        <end position="352"/>
    </location>
</feature>
<accession>A0A0D2L3H8</accession>
<feature type="region of interest" description="Disordered" evidence="1">
    <location>
        <begin position="279"/>
        <end position="310"/>
    </location>
</feature>
<protein>
    <recommendedName>
        <fullName evidence="2">Calcineurin-like phosphoesterase domain-containing protein</fullName>
    </recommendedName>
</protein>